<comment type="subcellular location">
    <subcellularLocation>
        <location evidence="1">Cell membrane</location>
        <topology evidence="1">Multi-pass membrane protein</topology>
    </subcellularLocation>
</comment>
<feature type="transmembrane region" description="Helical" evidence="7">
    <location>
        <begin position="12"/>
        <end position="33"/>
    </location>
</feature>
<evidence type="ECO:0000256" key="7">
    <source>
        <dbReference type="SAM" id="Phobius"/>
    </source>
</evidence>
<sequence length="1133" mass="118039">MKEFTQKHYPALIAWIVIVAIAIFAMPNVSQLVRDNGAVKLPADVQSQVATRIQKKANGNKSVRTYTAVFSNGEDPITATQTHRINTKLKALHHADGLTVTTIMGPNDNAETKKQLRAKDKTTQLAQITVKKNGTIKNQVRQLRQQLKLSGLHTYVTGVDALNDDFATVTEKGIQKTEVIAVIFIFIVLILVFRSPIVPVISLLNVGVAFITSLSIVMNLAAHANFPISNFTQVFLVVVLFGIGTDYNILLYDYFKGALADGLSPLEATRQTRKHGGRTVLYSGLSVLIGFSVLWLAKFSFYQSASAVAIGVLVLLPVLLTLNMFFMATLGEKLFWPSKVADGQSSSKLWHGLSKVAIARPAIALIVVAIVVLPFVFTYNSELNFNNADEVPTSYQSKKGYLVIQDHFSKGMSAPATIYIKSKTPLDTQAKLAAIDDLTRYLQKEPGVKTVASVTQPGGSKISAMYLGDQLQTITKGLQSSQSGLAKIRQGLASANTQLSSSNSASQMAQIQQLADGSSQLQTGVQQYTAGVQQVSSATNQLASGSQQVTAGSSQVTSSTNTAASGAGQAASGAAQVANGSGQVASGASQVANGAGQLATANGQLATGASQVAQGTGTLAATLPTLSSNVQTLAAGSSQLTTQMSTLNQSVAGLQAQAKAILGLLTNSQNQALSAAAAPVVTAKANQLAQAVSQLTAGTAQLSTGIGQFNAAMPNLTNNVNDLAAGASQVAAGAAQAANGASQTANGAAKTAAGASQTSQGASQVASANQQLASGLGALAAGSQKVTAGSSQVTAGAQQVAAGANTLNSKSGALDSGASQVNAGVQTVNSQLQGMTAKLSQLGTGLDAADDGLKTIGDGSKTMQTYLTELQNSYMGKQFYLPKDQIHSKAFKPALAAYMADSHKITTLTVVFKGDPNSTQANARFKTMQTDLNAQLKHGALKDADVVIGGQTSEDNDLRALANGDFQRTATIMIIGIGIALMVVTRSLLQPMTIIGTLVAAFFASMGITRMISSHVLGDSLLSWNTPFFTFIMLMALGVDYSIFLMIRYKDDHDETNERQRILKAATAIGAVVISAAIILSGTFAALIPSGVTTLIQVALGVIIGLVILVIILPITMSGLISLIDWHNHAGDK</sequence>
<dbReference type="InterPro" id="IPR023908">
    <property type="entry name" value="xxxLxxG_rpt"/>
</dbReference>
<evidence type="ECO:0000256" key="3">
    <source>
        <dbReference type="ARBA" id="ARBA00022475"/>
    </source>
</evidence>
<keyword evidence="10" id="KW-1185">Reference proteome</keyword>
<dbReference type="SUPFAM" id="SSF101967">
    <property type="entry name" value="Adhesin YadA, collagen-binding domain"/>
    <property type="match status" value="1"/>
</dbReference>
<dbReference type="InterPro" id="IPR011049">
    <property type="entry name" value="Serralysin-like_metalloprot_C"/>
</dbReference>
<feature type="transmembrane region" description="Helical" evidence="7">
    <location>
        <begin position="991"/>
        <end position="1008"/>
    </location>
</feature>
<feature type="domain" description="SSD" evidence="8">
    <location>
        <begin position="997"/>
        <end position="1123"/>
    </location>
</feature>
<dbReference type="NCBIfam" id="TIGR03057">
    <property type="entry name" value="xxxLxxG_by_4"/>
    <property type="match status" value="5"/>
</dbReference>
<feature type="transmembrane region" description="Helical" evidence="7">
    <location>
        <begin position="234"/>
        <end position="255"/>
    </location>
</feature>
<feature type="transmembrane region" description="Helical" evidence="7">
    <location>
        <begin position="1028"/>
        <end position="1047"/>
    </location>
</feature>
<keyword evidence="5 7" id="KW-1133">Transmembrane helix</keyword>
<keyword evidence="6 7" id="KW-0472">Membrane</keyword>
<dbReference type="PANTHER" id="PTHR33406:SF6">
    <property type="entry name" value="MEMBRANE PROTEIN YDGH-RELATED"/>
    <property type="match status" value="1"/>
</dbReference>
<comment type="caution">
    <text evidence="9">The sequence shown here is derived from an EMBL/GenBank/DDBJ whole genome shotgun (WGS) entry which is preliminary data.</text>
</comment>
<feature type="transmembrane region" description="Helical" evidence="7">
    <location>
        <begin position="280"/>
        <end position="301"/>
    </location>
</feature>
<dbReference type="SUPFAM" id="SSF82866">
    <property type="entry name" value="Multidrug efflux transporter AcrB transmembrane domain"/>
    <property type="match status" value="2"/>
</dbReference>
<reference evidence="10" key="1">
    <citation type="journal article" date="2019" name="Int. J. Syst. Evol. Microbiol.">
        <title>The Global Catalogue of Microorganisms (GCM) 10K type strain sequencing project: providing services to taxonomists for standard genome sequencing and annotation.</title>
        <authorList>
            <consortium name="The Broad Institute Genomics Platform"/>
            <consortium name="The Broad Institute Genome Sequencing Center for Infectious Disease"/>
            <person name="Wu L."/>
            <person name="Ma J."/>
        </authorList>
    </citation>
    <scope>NUCLEOTIDE SEQUENCE [LARGE SCALE GENOMIC DNA]</scope>
    <source>
        <strain evidence="10">CCM 8903</strain>
    </source>
</reference>
<evidence type="ECO:0000259" key="8">
    <source>
        <dbReference type="PROSITE" id="PS50156"/>
    </source>
</evidence>
<feature type="transmembrane region" description="Helical" evidence="7">
    <location>
        <begin position="1068"/>
        <end position="1088"/>
    </location>
</feature>
<protein>
    <submittedName>
        <fullName evidence="9">MMPL family transporter</fullName>
    </submittedName>
</protein>
<dbReference type="InterPro" id="IPR000731">
    <property type="entry name" value="SSD"/>
</dbReference>
<evidence type="ECO:0000256" key="5">
    <source>
        <dbReference type="ARBA" id="ARBA00022989"/>
    </source>
</evidence>
<feature type="transmembrane region" description="Helical" evidence="7">
    <location>
        <begin position="1094"/>
        <end position="1115"/>
    </location>
</feature>
<comment type="similarity">
    <text evidence="2">Belongs to the resistance-nodulation-cell division (RND) (TC 2.A.6) family. MmpL subfamily.</text>
</comment>
<evidence type="ECO:0000256" key="4">
    <source>
        <dbReference type="ARBA" id="ARBA00022692"/>
    </source>
</evidence>
<feature type="transmembrane region" description="Helical" evidence="7">
    <location>
        <begin position="966"/>
        <end position="984"/>
    </location>
</feature>
<dbReference type="PROSITE" id="PS50156">
    <property type="entry name" value="SSD"/>
    <property type="match status" value="1"/>
</dbReference>
<dbReference type="InterPro" id="IPR004869">
    <property type="entry name" value="MMPL_dom"/>
</dbReference>
<evidence type="ECO:0000313" key="10">
    <source>
        <dbReference type="Proteomes" id="UP001597252"/>
    </source>
</evidence>
<organism evidence="9 10">
    <name type="scientific">Lacticaseibacillus baoqingensis</name>
    <dbReference type="NCBI Taxonomy" id="2486013"/>
    <lineage>
        <taxon>Bacteria</taxon>
        <taxon>Bacillati</taxon>
        <taxon>Bacillota</taxon>
        <taxon>Bacilli</taxon>
        <taxon>Lactobacillales</taxon>
        <taxon>Lactobacillaceae</taxon>
        <taxon>Lacticaseibacillus</taxon>
    </lineage>
</organism>
<gene>
    <name evidence="9" type="ORF">ACFQ5J_10435</name>
</gene>
<dbReference type="Gene3D" id="1.10.287.950">
    <property type="entry name" value="Methyl-accepting chemotaxis protein"/>
    <property type="match status" value="2"/>
</dbReference>
<dbReference type="SUPFAM" id="SSF58104">
    <property type="entry name" value="Methyl-accepting chemotaxis protein (MCP) signaling domain"/>
    <property type="match status" value="1"/>
</dbReference>
<keyword evidence="3" id="KW-1003">Cell membrane</keyword>
<evidence type="ECO:0000313" key="9">
    <source>
        <dbReference type="EMBL" id="MFD1485647.1"/>
    </source>
</evidence>
<dbReference type="RefSeq" id="WP_125749362.1">
    <property type="nucleotide sequence ID" value="NZ_JBHTON010000035.1"/>
</dbReference>
<proteinExistence type="inferred from homology"/>
<feature type="transmembrane region" description="Helical" evidence="7">
    <location>
        <begin position="173"/>
        <end position="193"/>
    </location>
</feature>
<dbReference type="Gene3D" id="1.20.1640.10">
    <property type="entry name" value="Multidrug efflux transporter AcrB transmembrane domain"/>
    <property type="match status" value="2"/>
</dbReference>
<dbReference type="InterPro" id="IPR050545">
    <property type="entry name" value="Mycobact_MmpL"/>
</dbReference>
<evidence type="ECO:0000256" key="6">
    <source>
        <dbReference type="ARBA" id="ARBA00023136"/>
    </source>
</evidence>
<name>A0ABW4E703_9LACO</name>
<accession>A0ABW4E703</accession>
<evidence type="ECO:0000256" key="1">
    <source>
        <dbReference type="ARBA" id="ARBA00004651"/>
    </source>
</evidence>
<keyword evidence="4 7" id="KW-0812">Transmembrane</keyword>
<dbReference type="Proteomes" id="UP001597252">
    <property type="component" value="Unassembled WGS sequence"/>
</dbReference>
<feature type="transmembrane region" description="Helical" evidence="7">
    <location>
        <begin position="307"/>
        <end position="330"/>
    </location>
</feature>
<dbReference type="Pfam" id="PF03176">
    <property type="entry name" value="MMPL"/>
    <property type="match status" value="2"/>
</dbReference>
<dbReference type="EMBL" id="JBHTON010000035">
    <property type="protein sequence ID" value="MFD1485647.1"/>
    <property type="molecule type" value="Genomic_DNA"/>
</dbReference>
<feature type="transmembrane region" description="Helical" evidence="7">
    <location>
        <begin position="200"/>
        <end position="222"/>
    </location>
</feature>
<feature type="transmembrane region" description="Helical" evidence="7">
    <location>
        <begin position="357"/>
        <end position="377"/>
    </location>
</feature>
<dbReference type="PANTHER" id="PTHR33406">
    <property type="entry name" value="MEMBRANE PROTEIN MJ1562-RELATED"/>
    <property type="match status" value="1"/>
</dbReference>
<evidence type="ECO:0000256" key="2">
    <source>
        <dbReference type="ARBA" id="ARBA00010157"/>
    </source>
</evidence>